<gene>
    <name evidence="2" type="ORF">WCD58_29650</name>
</gene>
<proteinExistence type="predicted"/>
<protein>
    <submittedName>
        <fullName evidence="2">Uncharacterized protein</fullName>
    </submittedName>
</protein>
<sequence length="218" mass="23489">MATTVQDAIDARGVERPPTEATIPAGYEAGSLNRPRAPATARRWSLSGVKFRFSGGRRRATTAPSTEAASTATDHVRERWRRIQAVSSRRWSESSVVPRTAALENRARYVPAFGTPLPGMETMGQDPDVLGHAMVVYRGDLASGRTAGWLAVPSLDEAGRESCHPWMAAALLWRDEGDVGGRGTRPAEGDSTLPTRFDARPTVIAPVTLRPTSRPSAS</sequence>
<dbReference type="EMBL" id="JBBEGM010000017">
    <property type="protein sequence ID" value="MEJ2865357.1"/>
    <property type="molecule type" value="Genomic_DNA"/>
</dbReference>
<comment type="caution">
    <text evidence="2">The sequence shown here is derived from an EMBL/GenBank/DDBJ whole genome shotgun (WGS) entry which is preliminary data.</text>
</comment>
<feature type="region of interest" description="Disordered" evidence="1">
    <location>
        <begin position="177"/>
        <end position="202"/>
    </location>
</feature>
<evidence type="ECO:0000313" key="3">
    <source>
        <dbReference type="Proteomes" id="UP001369736"/>
    </source>
</evidence>
<evidence type="ECO:0000313" key="2">
    <source>
        <dbReference type="EMBL" id="MEJ2865357.1"/>
    </source>
</evidence>
<organism evidence="2 3">
    <name type="scientific">Actinomycetospora flava</name>
    <dbReference type="NCBI Taxonomy" id="3129232"/>
    <lineage>
        <taxon>Bacteria</taxon>
        <taxon>Bacillati</taxon>
        <taxon>Actinomycetota</taxon>
        <taxon>Actinomycetes</taxon>
        <taxon>Pseudonocardiales</taxon>
        <taxon>Pseudonocardiaceae</taxon>
        <taxon>Actinomycetospora</taxon>
    </lineage>
</organism>
<name>A0ABU8MFG1_9PSEU</name>
<keyword evidence="3" id="KW-1185">Reference proteome</keyword>
<feature type="region of interest" description="Disordered" evidence="1">
    <location>
        <begin position="18"/>
        <end position="38"/>
    </location>
</feature>
<dbReference type="Proteomes" id="UP001369736">
    <property type="component" value="Unassembled WGS sequence"/>
</dbReference>
<accession>A0ABU8MFG1</accession>
<evidence type="ECO:0000256" key="1">
    <source>
        <dbReference type="SAM" id="MobiDB-lite"/>
    </source>
</evidence>
<reference evidence="2 3" key="1">
    <citation type="submission" date="2024-03" db="EMBL/GenBank/DDBJ databases">
        <title>Actinomycetospora sp. OC33-EN07, a novel actinomycete isolated from wild orchid (Aerides multiflora).</title>
        <authorList>
            <person name="Suriyachadkun C."/>
        </authorList>
    </citation>
    <scope>NUCLEOTIDE SEQUENCE [LARGE SCALE GENOMIC DNA]</scope>
    <source>
        <strain evidence="2 3">OC33-EN07</strain>
    </source>
</reference>